<accession>A0AAD9GAR7</accession>
<evidence type="ECO:0000256" key="2">
    <source>
        <dbReference type="SAM" id="SignalP"/>
    </source>
</evidence>
<reference evidence="3" key="1">
    <citation type="journal article" date="2014" name="Nucleic Acids Res.">
        <title>The evolutionary dynamics of variant antigen genes in Babesia reveal a history of genomic innovation underlying host-parasite interaction.</title>
        <authorList>
            <person name="Jackson A.P."/>
            <person name="Otto T.D."/>
            <person name="Darby A."/>
            <person name="Ramaprasad A."/>
            <person name="Xia D."/>
            <person name="Echaide I.E."/>
            <person name="Farber M."/>
            <person name="Gahlot S."/>
            <person name="Gamble J."/>
            <person name="Gupta D."/>
            <person name="Gupta Y."/>
            <person name="Jackson L."/>
            <person name="Malandrin L."/>
            <person name="Malas T.B."/>
            <person name="Moussa E."/>
            <person name="Nair M."/>
            <person name="Reid A.J."/>
            <person name="Sanders M."/>
            <person name="Sharma J."/>
            <person name="Tracey A."/>
            <person name="Quail M.A."/>
            <person name="Weir W."/>
            <person name="Wastling J.M."/>
            <person name="Hall N."/>
            <person name="Willadsen P."/>
            <person name="Lingelbach K."/>
            <person name="Shiels B."/>
            <person name="Tait A."/>
            <person name="Berriman M."/>
            <person name="Allred D.R."/>
            <person name="Pain A."/>
        </authorList>
    </citation>
    <scope>NUCLEOTIDE SEQUENCE</scope>
    <source>
        <strain evidence="3">1802A</strain>
    </source>
</reference>
<organism evidence="3 4">
    <name type="scientific">Babesia divergens</name>
    <dbReference type="NCBI Taxonomy" id="32595"/>
    <lineage>
        <taxon>Eukaryota</taxon>
        <taxon>Sar</taxon>
        <taxon>Alveolata</taxon>
        <taxon>Apicomplexa</taxon>
        <taxon>Aconoidasida</taxon>
        <taxon>Piroplasmida</taxon>
        <taxon>Babesiidae</taxon>
        <taxon>Babesia</taxon>
    </lineage>
</organism>
<gene>
    <name evidence="3" type="ORF">X943_003477</name>
</gene>
<proteinExistence type="predicted"/>
<reference evidence="3" key="2">
    <citation type="submission" date="2021-05" db="EMBL/GenBank/DDBJ databases">
        <authorList>
            <person name="Pain A."/>
        </authorList>
    </citation>
    <scope>NUCLEOTIDE SEQUENCE</scope>
    <source>
        <strain evidence="3">1802A</strain>
    </source>
</reference>
<protein>
    <submittedName>
        <fullName evidence="3">Uncharacterized protein</fullName>
    </submittedName>
</protein>
<dbReference type="AlphaFoldDB" id="A0AAD9GAR7"/>
<dbReference type="Proteomes" id="UP001195914">
    <property type="component" value="Unassembled WGS sequence"/>
</dbReference>
<evidence type="ECO:0000256" key="1">
    <source>
        <dbReference type="SAM" id="MobiDB-lite"/>
    </source>
</evidence>
<feature type="chain" id="PRO_5041969229" evidence="2">
    <location>
        <begin position="22"/>
        <end position="481"/>
    </location>
</feature>
<dbReference type="EMBL" id="JAHBMH010000062">
    <property type="protein sequence ID" value="KAK1934936.1"/>
    <property type="molecule type" value="Genomic_DNA"/>
</dbReference>
<evidence type="ECO:0000313" key="4">
    <source>
        <dbReference type="Proteomes" id="UP001195914"/>
    </source>
</evidence>
<sequence>MLRRLWIPLALLHGLSHLAAALYGHYRNGSDVAGAASSTNPVILAFIQPADNGSKRKAYTCFAGTNRKSRGSKVNKPTVKKKNPIINRSKATITPEQKQEIEELYRAHIAVTDTPSYIEKISLNTHTEESSPYLTLFESEPLTRDDLIGIDQPFGLVPADRYELFKLCGRVCDPLPAISAQSLTPKQFSQRLFRGKCELTRDEFNYNIEYKMRFYAPGYGDIFFMDKVRCWRAWFLFRGHTEGREDLPTYRSIHQVHNIQQSVILCVQIARPKHEYPLSAAMLAVNYEVHRQGIHPAVLDMFWEFFTDDENTITREEVTCKLNWIVDRLKKLDQGEGISPDNFYRIFIEPTRRALKNFDKEKFVREQLRKIHEKEIYQKVLSNNKALRHRTKILTSAYLEEIRGMYKVPTPIFFRRYERRRLAGYFNLLADMHDRNARTRELTKEQADEYRAAKAAVPVKKKKREKKPSKRNKKLGRGVAN</sequence>
<comment type="caution">
    <text evidence="3">The sequence shown here is derived from an EMBL/GenBank/DDBJ whole genome shotgun (WGS) entry which is preliminary data.</text>
</comment>
<feature type="signal peptide" evidence="2">
    <location>
        <begin position="1"/>
        <end position="21"/>
    </location>
</feature>
<feature type="compositionally biased region" description="Basic residues" evidence="1">
    <location>
        <begin position="459"/>
        <end position="481"/>
    </location>
</feature>
<name>A0AAD9GAR7_BABDI</name>
<feature type="region of interest" description="Disordered" evidence="1">
    <location>
        <begin position="443"/>
        <end position="481"/>
    </location>
</feature>
<keyword evidence="4" id="KW-1185">Reference proteome</keyword>
<evidence type="ECO:0000313" key="3">
    <source>
        <dbReference type="EMBL" id="KAK1934936.1"/>
    </source>
</evidence>
<feature type="compositionally biased region" description="Basic and acidic residues" evidence="1">
    <location>
        <begin position="443"/>
        <end position="452"/>
    </location>
</feature>
<keyword evidence="2" id="KW-0732">Signal</keyword>